<dbReference type="Proteomes" id="UP000283469">
    <property type="component" value="Unassembled WGS sequence"/>
</dbReference>
<evidence type="ECO:0000256" key="1">
    <source>
        <dbReference type="SAM" id="SignalP"/>
    </source>
</evidence>
<keyword evidence="1" id="KW-0732">Signal</keyword>
<dbReference type="Pfam" id="PF01963">
    <property type="entry name" value="TraB_PrgY_gumN"/>
    <property type="match status" value="1"/>
</dbReference>
<dbReference type="PANTHER" id="PTHR40590">
    <property type="entry name" value="CYTOPLASMIC PROTEIN-RELATED"/>
    <property type="match status" value="1"/>
</dbReference>
<organism evidence="2 3">
    <name type="scientific">Sphingobium terrigena</name>
    <dbReference type="NCBI Taxonomy" id="2304063"/>
    <lineage>
        <taxon>Bacteria</taxon>
        <taxon>Pseudomonadati</taxon>
        <taxon>Pseudomonadota</taxon>
        <taxon>Alphaproteobacteria</taxon>
        <taxon>Sphingomonadales</taxon>
        <taxon>Sphingomonadaceae</taxon>
        <taxon>Sphingobium</taxon>
    </lineage>
</organism>
<reference evidence="2 3" key="1">
    <citation type="submission" date="2018-08" db="EMBL/GenBank/DDBJ databases">
        <title>Sphingobium sp. EO9.</title>
        <authorList>
            <person name="Park Y."/>
            <person name="Kim K.H."/>
            <person name="Jeon C.O."/>
        </authorList>
    </citation>
    <scope>NUCLEOTIDE SEQUENCE [LARGE SCALE GENOMIC DNA]</scope>
    <source>
        <strain evidence="2 3">EO9</strain>
    </source>
</reference>
<dbReference type="CDD" id="cd14789">
    <property type="entry name" value="Tiki"/>
    <property type="match status" value="1"/>
</dbReference>
<dbReference type="InterPro" id="IPR002816">
    <property type="entry name" value="TraB/PrgY/GumN_fam"/>
</dbReference>
<dbReference type="RefSeq" id="WP_119745969.1">
    <property type="nucleotide sequence ID" value="NZ_QVRA01000007.1"/>
</dbReference>
<dbReference type="AlphaFoldDB" id="A0A418YTF8"/>
<gene>
    <name evidence="2" type="ORF">D0Z70_10190</name>
</gene>
<comment type="caution">
    <text evidence="2">The sequence shown here is derived from an EMBL/GenBank/DDBJ whole genome shotgun (WGS) entry which is preliminary data.</text>
</comment>
<dbReference type="OrthoDB" id="9806326at2"/>
<evidence type="ECO:0000313" key="3">
    <source>
        <dbReference type="Proteomes" id="UP000283469"/>
    </source>
</evidence>
<dbReference type="PANTHER" id="PTHR40590:SF1">
    <property type="entry name" value="CYTOPLASMIC PROTEIN"/>
    <property type="match status" value="1"/>
</dbReference>
<accession>A0A418YTF8</accession>
<sequence>MKMLRLCAAALLMMSGVAQARPAPAVPAVATPALWRVSDADTTIYLFGTVHVMKPGIDWFRGGVKAAFDGSDELVLEIVEPDDPNAMGAVMMSKALAGDGVALSARLDDPARDKYRAAMEVNAMPWQAFERFAPWMAGMALSVAPLQKLGYRADLGAEKVLRAAAVKAGKRVDALETVEQQIDFFATLPMAQQVEFLNATVDGLPEMEGEFAGLLRYWQAGDPKRLAKSMNESLEATPQLAQILLIGRNANWAQWIKGRMTKPGTVFVAVGAGHLAGKGSVQDQLKALGIATRRVKE</sequence>
<proteinExistence type="predicted"/>
<dbReference type="InterPro" id="IPR047111">
    <property type="entry name" value="YbaP-like"/>
</dbReference>
<protein>
    <submittedName>
        <fullName evidence="2">TraB/GumN family protein</fullName>
    </submittedName>
</protein>
<feature type="signal peptide" evidence="1">
    <location>
        <begin position="1"/>
        <end position="20"/>
    </location>
</feature>
<keyword evidence="3" id="KW-1185">Reference proteome</keyword>
<dbReference type="EMBL" id="QVRA01000007">
    <property type="protein sequence ID" value="RJG55174.1"/>
    <property type="molecule type" value="Genomic_DNA"/>
</dbReference>
<evidence type="ECO:0000313" key="2">
    <source>
        <dbReference type="EMBL" id="RJG55174.1"/>
    </source>
</evidence>
<name>A0A418YTF8_9SPHN</name>
<feature type="chain" id="PRO_5019060195" evidence="1">
    <location>
        <begin position="21"/>
        <end position="297"/>
    </location>
</feature>